<dbReference type="PROSITE" id="PS51450">
    <property type="entry name" value="LRR"/>
    <property type="match status" value="1"/>
</dbReference>
<evidence type="ECO:0000256" key="3">
    <source>
        <dbReference type="SAM" id="Coils"/>
    </source>
</evidence>
<reference evidence="5" key="1">
    <citation type="submission" date="2017-01" db="EMBL/GenBank/DDBJ databases">
        <title>A deep insight into the sialotranscriptome of adult male and female Cluex tarsalis mosquitoes.</title>
        <authorList>
            <person name="Ribeiro J.M."/>
            <person name="Moreira F."/>
            <person name="Bernard K.A."/>
            <person name="Calvo E."/>
        </authorList>
    </citation>
    <scope>NUCLEOTIDE SEQUENCE</scope>
    <source>
        <strain evidence="5">Kern County</strain>
        <tissue evidence="5">Salivary glands</tissue>
    </source>
</reference>
<organism evidence="5">
    <name type="scientific">Culex tarsalis</name>
    <name type="common">Encephalitis mosquito</name>
    <dbReference type="NCBI Taxonomy" id="7177"/>
    <lineage>
        <taxon>Eukaryota</taxon>
        <taxon>Metazoa</taxon>
        <taxon>Ecdysozoa</taxon>
        <taxon>Arthropoda</taxon>
        <taxon>Hexapoda</taxon>
        <taxon>Insecta</taxon>
        <taxon>Pterygota</taxon>
        <taxon>Neoptera</taxon>
        <taxon>Endopterygota</taxon>
        <taxon>Diptera</taxon>
        <taxon>Nematocera</taxon>
        <taxon>Culicoidea</taxon>
        <taxon>Culicidae</taxon>
        <taxon>Culicinae</taxon>
        <taxon>Culicini</taxon>
        <taxon>Culex</taxon>
        <taxon>Culex</taxon>
    </lineage>
</organism>
<evidence type="ECO:0000256" key="1">
    <source>
        <dbReference type="ARBA" id="ARBA00022614"/>
    </source>
</evidence>
<accession>A0A1Q3EWT7</accession>
<feature type="coiled-coil region" evidence="3">
    <location>
        <begin position="389"/>
        <end position="451"/>
    </location>
</feature>
<name>A0A1Q3EWT7_CULTA</name>
<protein>
    <submittedName>
        <fullName evidence="5">Putative leucine-rich repeat protein</fullName>
    </submittedName>
</protein>
<dbReference type="AlphaFoldDB" id="A0A1Q3EWT7"/>
<keyword evidence="3" id="KW-0175">Coiled coil</keyword>
<keyword evidence="1" id="KW-0433">Leucine-rich repeat</keyword>
<proteinExistence type="predicted"/>
<dbReference type="InterPro" id="IPR001611">
    <property type="entry name" value="Leu-rich_rpt"/>
</dbReference>
<evidence type="ECO:0000313" key="5">
    <source>
        <dbReference type="EMBL" id="JAV19760.1"/>
    </source>
</evidence>
<dbReference type="InterPro" id="IPR003591">
    <property type="entry name" value="Leu-rich_rpt_typical-subtyp"/>
</dbReference>
<feature type="signal peptide" evidence="4">
    <location>
        <begin position="1"/>
        <end position="18"/>
    </location>
</feature>
<keyword evidence="4" id="KW-0732">Signal</keyword>
<dbReference type="PANTHER" id="PTHR24366:SF96">
    <property type="entry name" value="LEUCINE RICH REPEAT CONTAINING 53"/>
    <property type="match status" value="1"/>
</dbReference>
<dbReference type="PANTHER" id="PTHR24366">
    <property type="entry name" value="IG(IMMUNOGLOBULIN) AND LRR(LEUCINE RICH REPEAT) DOMAINS"/>
    <property type="match status" value="1"/>
</dbReference>
<keyword evidence="2" id="KW-0677">Repeat</keyword>
<evidence type="ECO:0000256" key="4">
    <source>
        <dbReference type="SAM" id="SignalP"/>
    </source>
</evidence>
<dbReference type="EMBL" id="GFDL01015285">
    <property type="protein sequence ID" value="JAV19760.1"/>
    <property type="molecule type" value="Transcribed_RNA"/>
</dbReference>
<dbReference type="Pfam" id="PF00560">
    <property type="entry name" value="LRR_1"/>
    <property type="match status" value="1"/>
</dbReference>
<evidence type="ECO:0000256" key="2">
    <source>
        <dbReference type="ARBA" id="ARBA00022737"/>
    </source>
</evidence>
<dbReference type="Gene3D" id="3.80.10.10">
    <property type="entry name" value="Ribonuclease Inhibitor"/>
    <property type="match status" value="1"/>
</dbReference>
<feature type="chain" id="PRO_5012569176" evidence="4">
    <location>
        <begin position="19"/>
        <end position="464"/>
    </location>
</feature>
<dbReference type="SMART" id="SM00369">
    <property type="entry name" value="LRR_TYP"/>
    <property type="match status" value="3"/>
</dbReference>
<dbReference type="InterPro" id="IPR032675">
    <property type="entry name" value="LRR_dom_sf"/>
</dbReference>
<dbReference type="SUPFAM" id="SSF52058">
    <property type="entry name" value="L domain-like"/>
    <property type="match status" value="1"/>
</dbReference>
<sequence>MKVILCFILVATILLSNAEEEGSGNVPFAQSNDDGEGSGDVPFIKELVVVKCLRGESKKCVIPSIEDPLQNVALPDLKDKTALQIKSGKVRVFTEPFCRRLVSIVKLQLGSLKVEELFLSPTLEEVDVGGNLVSKVLFKEGADYRTEILDMRNNRLTSLKGFGVLENLQELRLDSNLLETVDMSVFQSMTKLKRLNLGNNKITTVLTPSSTKLLELEYFKLAGNSINKLDVHNWEFESLTELDLSSNNLVHVESLKEKLPSLQQISMANNGWHCAWLDDVLKFFEKSFVIIKDSDKECEGLSPSNICCVAEFEANTYEESFTKLDTLEKNQKKLQPELEQKLREFETAQSRKISEIRGMLEKLLGTQASYALLAPAGDDLNKSQFTAIKDKVANIKATLEEELKRFEKQKEDNAKIQRKLGFTIVELKRALERETKKVAELQAQFSLLKDHVRSKLEKYSRLSN</sequence>
<dbReference type="Pfam" id="PF13855">
    <property type="entry name" value="LRR_8"/>
    <property type="match status" value="1"/>
</dbReference>